<evidence type="ECO:0000313" key="3">
    <source>
        <dbReference type="EMBL" id="MBV4357640.1"/>
    </source>
</evidence>
<dbReference type="PANTHER" id="PTHR43249">
    <property type="entry name" value="UDP-N-ACETYL-2-AMINO-2-DEOXY-D-GLUCURONATE OXIDASE"/>
    <property type="match status" value="1"/>
</dbReference>
<evidence type="ECO:0000259" key="1">
    <source>
        <dbReference type="Pfam" id="PF01408"/>
    </source>
</evidence>
<reference evidence="3" key="1">
    <citation type="submission" date="2021-06" db="EMBL/GenBank/DDBJ databases">
        <authorList>
            <person name="Huq M.A."/>
        </authorList>
    </citation>
    <scope>NUCLEOTIDE SEQUENCE</scope>
    <source>
        <strain evidence="3">MAH-26</strain>
    </source>
</reference>
<dbReference type="InterPro" id="IPR004104">
    <property type="entry name" value="Gfo/Idh/MocA-like_OxRdtase_C"/>
</dbReference>
<dbReference type="EMBL" id="JAHSPG010000006">
    <property type="protein sequence ID" value="MBV4357640.1"/>
    <property type="molecule type" value="Genomic_DNA"/>
</dbReference>
<protein>
    <submittedName>
        <fullName evidence="3">Gfo/Idh/MocA family oxidoreductase</fullName>
    </submittedName>
</protein>
<name>A0A9E2SD38_9BACT</name>
<evidence type="ECO:0000259" key="2">
    <source>
        <dbReference type="Pfam" id="PF02894"/>
    </source>
</evidence>
<keyword evidence="4" id="KW-1185">Reference proteome</keyword>
<sequence>MTTRPIYILGAGGIVNDAHLPAYKIAGYNVAGIFDANEEKAIATAHKFSIPAVFDSLDSLVKSVPANAVFDVALPASAFIETLKALPNGASVLLQKPMGNTLEEAKQIRRIVHEKKMLAAVNFQLRYAPFVTMARSIISHLDIGEICDVEFNINVYTPWHLWDFLYSLPRVEILYHSIHYIDLVRSFLGNPKSVYAKTTKHPRMKELASVRSNIIMDYGEMISANIIVNHCHNFGTKHQCSNLKIEGTRGAINIQMGLNMNYPQGMPDVFEYVILEEGKEPQWKTLPVNGTWLPHAFIYSMEQLLLAADGKIPAPDNSVDDCIYTMACVEAAYASSAKGGVNLEDVN</sequence>
<organism evidence="3 4">
    <name type="scientific">Pinibacter aurantiacus</name>
    <dbReference type="NCBI Taxonomy" id="2851599"/>
    <lineage>
        <taxon>Bacteria</taxon>
        <taxon>Pseudomonadati</taxon>
        <taxon>Bacteroidota</taxon>
        <taxon>Chitinophagia</taxon>
        <taxon>Chitinophagales</taxon>
        <taxon>Chitinophagaceae</taxon>
        <taxon>Pinibacter</taxon>
    </lineage>
</organism>
<dbReference type="AlphaFoldDB" id="A0A9E2SD38"/>
<comment type="caution">
    <text evidence="3">The sequence shown here is derived from an EMBL/GenBank/DDBJ whole genome shotgun (WGS) entry which is preliminary data.</text>
</comment>
<dbReference type="PANTHER" id="PTHR43249:SF1">
    <property type="entry name" value="D-GLUCOSIDE 3-DEHYDROGENASE"/>
    <property type="match status" value="1"/>
</dbReference>
<accession>A0A9E2SD38</accession>
<evidence type="ECO:0000313" key="4">
    <source>
        <dbReference type="Proteomes" id="UP000812270"/>
    </source>
</evidence>
<feature type="domain" description="Gfo/Idh/MocA-like oxidoreductase N-terminal" evidence="1">
    <location>
        <begin position="7"/>
        <end position="123"/>
    </location>
</feature>
<dbReference type="Pfam" id="PF02894">
    <property type="entry name" value="GFO_IDH_MocA_C"/>
    <property type="match status" value="1"/>
</dbReference>
<proteinExistence type="predicted"/>
<dbReference type="Pfam" id="PF01408">
    <property type="entry name" value="GFO_IDH_MocA"/>
    <property type="match status" value="1"/>
</dbReference>
<dbReference type="GO" id="GO:0000166">
    <property type="term" value="F:nucleotide binding"/>
    <property type="evidence" value="ECO:0007669"/>
    <property type="project" value="InterPro"/>
</dbReference>
<dbReference type="InterPro" id="IPR052515">
    <property type="entry name" value="Gfo/Idh/MocA_Oxidoreductase"/>
</dbReference>
<dbReference type="InterPro" id="IPR000683">
    <property type="entry name" value="Gfo/Idh/MocA-like_OxRdtase_N"/>
</dbReference>
<feature type="domain" description="Gfo/Idh/MocA-like oxidoreductase C-terminal" evidence="2">
    <location>
        <begin position="142"/>
        <end position="340"/>
    </location>
</feature>
<gene>
    <name evidence="3" type="ORF">KTO63_10805</name>
</gene>
<dbReference type="RefSeq" id="WP_217791291.1">
    <property type="nucleotide sequence ID" value="NZ_JAHSPG010000006.1"/>
</dbReference>
<dbReference type="Proteomes" id="UP000812270">
    <property type="component" value="Unassembled WGS sequence"/>
</dbReference>